<dbReference type="Proteomes" id="UP001320148">
    <property type="component" value="Chromosome"/>
</dbReference>
<name>A0ABM7PBY9_9BACT</name>
<sequence>MCFIKDIDDGAWDNQRISGLSKLLDDMTFLIEGIENDVVWSKTYLDFRNG</sequence>
<reference evidence="1 2" key="1">
    <citation type="submission" date="2021-02" db="EMBL/GenBank/DDBJ databases">
        <title>Complete genome of Desulfoluna sp. strain ASN36.</title>
        <authorList>
            <person name="Takahashi A."/>
            <person name="Kojima H."/>
            <person name="Fukui M."/>
        </authorList>
    </citation>
    <scope>NUCLEOTIDE SEQUENCE [LARGE SCALE GENOMIC DNA]</scope>
    <source>
        <strain evidence="1 2">ASN36</strain>
    </source>
</reference>
<gene>
    <name evidence="1" type="ORF">DSLASN_02960</name>
</gene>
<evidence type="ECO:0000313" key="2">
    <source>
        <dbReference type="Proteomes" id="UP001320148"/>
    </source>
</evidence>
<dbReference type="EMBL" id="AP024488">
    <property type="protein sequence ID" value="BCS94664.1"/>
    <property type="molecule type" value="Genomic_DNA"/>
</dbReference>
<accession>A0ABM7PBY9</accession>
<keyword evidence="2" id="KW-1185">Reference proteome</keyword>
<proteinExistence type="predicted"/>
<evidence type="ECO:0000313" key="1">
    <source>
        <dbReference type="EMBL" id="BCS94664.1"/>
    </source>
</evidence>
<organism evidence="1 2">
    <name type="scientific">Desulfoluna limicola</name>
    <dbReference type="NCBI Taxonomy" id="2810562"/>
    <lineage>
        <taxon>Bacteria</taxon>
        <taxon>Pseudomonadati</taxon>
        <taxon>Thermodesulfobacteriota</taxon>
        <taxon>Desulfobacteria</taxon>
        <taxon>Desulfobacterales</taxon>
        <taxon>Desulfolunaceae</taxon>
        <taxon>Desulfoluna</taxon>
    </lineage>
</organism>
<protein>
    <submittedName>
        <fullName evidence="1">Uncharacterized protein</fullName>
    </submittedName>
</protein>